<dbReference type="AlphaFoldDB" id="A0A4Q1C585"/>
<organism evidence="1 2">
    <name type="scientific">Oleiharenicola lentus</name>
    <dbReference type="NCBI Taxonomy" id="2508720"/>
    <lineage>
        <taxon>Bacteria</taxon>
        <taxon>Pseudomonadati</taxon>
        <taxon>Verrucomicrobiota</taxon>
        <taxon>Opitutia</taxon>
        <taxon>Opitutales</taxon>
        <taxon>Opitutaceae</taxon>
        <taxon>Oleiharenicola</taxon>
    </lineage>
</organism>
<keyword evidence="2" id="KW-1185">Reference proteome</keyword>
<evidence type="ECO:0000313" key="1">
    <source>
        <dbReference type="EMBL" id="RXK53551.1"/>
    </source>
</evidence>
<evidence type="ECO:0000313" key="2">
    <source>
        <dbReference type="Proteomes" id="UP000290218"/>
    </source>
</evidence>
<dbReference type="RefSeq" id="WP_129049337.1">
    <property type="nucleotide sequence ID" value="NZ_SDHX01000002.1"/>
</dbReference>
<dbReference type="EMBL" id="SDHX01000002">
    <property type="protein sequence ID" value="RXK53551.1"/>
    <property type="molecule type" value="Genomic_DNA"/>
</dbReference>
<proteinExistence type="predicted"/>
<accession>A0A4Q1C585</accession>
<name>A0A4Q1C585_9BACT</name>
<protein>
    <submittedName>
        <fullName evidence="1">Uncharacterized protein</fullName>
    </submittedName>
</protein>
<comment type="caution">
    <text evidence="1">The sequence shown here is derived from an EMBL/GenBank/DDBJ whole genome shotgun (WGS) entry which is preliminary data.</text>
</comment>
<gene>
    <name evidence="1" type="ORF">ESB00_17830</name>
</gene>
<dbReference type="Proteomes" id="UP000290218">
    <property type="component" value="Unassembled WGS sequence"/>
</dbReference>
<sequence>MNNDHDYIRLTKIWERSSSAAAALQDALTHVPPEGAFGHRLGLGYIIDGWFLANPTVGRPMMVLRFRRNGLCNLGLFTSSLILNVSEAEIRTENSIYKVERRWFETETCHIEH</sequence>
<reference evidence="1 2" key="1">
    <citation type="submission" date="2019-01" db="EMBL/GenBank/DDBJ databases">
        <title>Lacunisphaera sp. strain TWA-58.</title>
        <authorList>
            <person name="Chen W.-M."/>
        </authorList>
    </citation>
    <scope>NUCLEOTIDE SEQUENCE [LARGE SCALE GENOMIC DNA]</scope>
    <source>
        <strain evidence="1 2">TWA-58</strain>
    </source>
</reference>